<gene>
    <name evidence="3" type="ORF">J4215_00575</name>
</gene>
<dbReference type="SUPFAM" id="SSF55154">
    <property type="entry name" value="CYTH-like phosphatases"/>
    <property type="match status" value="1"/>
</dbReference>
<dbReference type="Pfam" id="PF01928">
    <property type="entry name" value="CYTH"/>
    <property type="match status" value="1"/>
</dbReference>
<evidence type="ECO:0000259" key="2">
    <source>
        <dbReference type="SMART" id="SM01118"/>
    </source>
</evidence>
<evidence type="ECO:0000313" key="3">
    <source>
        <dbReference type="EMBL" id="MBS3061057.1"/>
    </source>
</evidence>
<proteinExistence type="predicted"/>
<organism evidence="3 4">
    <name type="scientific">Candidatus Iainarchaeum sp</name>
    <dbReference type="NCBI Taxonomy" id="3101447"/>
    <lineage>
        <taxon>Archaea</taxon>
        <taxon>Candidatus Iainarchaeota</taxon>
        <taxon>Candidatus Iainarchaeia</taxon>
        <taxon>Candidatus Iainarchaeales</taxon>
        <taxon>Candidatus Iainarchaeaceae</taxon>
        <taxon>Candidatus Iainarchaeum</taxon>
    </lineage>
</organism>
<dbReference type="Gene3D" id="2.40.320.10">
    <property type="entry name" value="Hypothetical Protein Pfu-838710-001"/>
    <property type="match status" value="1"/>
</dbReference>
<protein>
    <recommendedName>
        <fullName evidence="2">CYTH domain-containing protein</fullName>
    </recommendedName>
</protein>
<evidence type="ECO:0000313" key="4">
    <source>
        <dbReference type="Proteomes" id="UP000675968"/>
    </source>
</evidence>
<feature type="domain" description="CYTH" evidence="2">
    <location>
        <begin position="2"/>
        <end position="153"/>
    </location>
</feature>
<comment type="caution">
    <text evidence="3">The sequence shown here is derived from an EMBL/GenBank/DDBJ whole genome shotgun (WGS) entry which is preliminary data.</text>
</comment>
<accession>A0A8T4L3E0</accession>
<dbReference type="EMBL" id="JAGVWC010000006">
    <property type="protein sequence ID" value="MBS3061057.1"/>
    <property type="molecule type" value="Genomic_DNA"/>
</dbReference>
<feature type="compositionally biased region" description="Basic and acidic residues" evidence="1">
    <location>
        <begin position="47"/>
        <end position="57"/>
    </location>
</feature>
<dbReference type="SMART" id="SM01118">
    <property type="entry name" value="CYTH"/>
    <property type="match status" value="1"/>
</dbReference>
<sequence length="180" mass="20847">MTLELERRYLPLNLPADLTKHPWKEVHDIYVPHENGHPTLRIRKNGSKHEITRKQPRADNPSEMNEETIPITETEFETLKCIPGLSVRKHRFFYPYRGIQLEIDVFLDQLDGLVVVEAEFDSIEQKNAFEIPRFCLCEVTGKEFIAGGKICGKKYSDIATELSKLGYQPQTHARLETKKP</sequence>
<dbReference type="AlphaFoldDB" id="A0A8T4L3E0"/>
<dbReference type="InterPro" id="IPR023577">
    <property type="entry name" value="CYTH_domain"/>
</dbReference>
<dbReference type="InterPro" id="IPR033469">
    <property type="entry name" value="CYTH-like_dom_sf"/>
</dbReference>
<evidence type="ECO:0000256" key="1">
    <source>
        <dbReference type="SAM" id="MobiDB-lite"/>
    </source>
</evidence>
<reference evidence="3" key="2">
    <citation type="submission" date="2021-05" db="EMBL/GenBank/DDBJ databases">
        <title>Protein family content uncovers lineage relationships and bacterial pathway maintenance mechanisms in DPANN archaea.</title>
        <authorList>
            <person name="Castelle C.J."/>
            <person name="Meheust R."/>
            <person name="Jaffe A.L."/>
            <person name="Seitz K."/>
            <person name="Gong X."/>
            <person name="Baker B.J."/>
            <person name="Banfield J.F."/>
        </authorList>
    </citation>
    <scope>NUCLEOTIDE SEQUENCE</scope>
    <source>
        <strain evidence="3">RIFCSPLOWO2_01_FULL_AR10_48_17</strain>
    </source>
</reference>
<feature type="region of interest" description="Disordered" evidence="1">
    <location>
        <begin position="37"/>
        <end position="64"/>
    </location>
</feature>
<name>A0A8T4L3E0_9ARCH</name>
<reference evidence="3" key="1">
    <citation type="submission" date="2021-03" db="EMBL/GenBank/DDBJ databases">
        <authorList>
            <person name="Jaffe A."/>
        </authorList>
    </citation>
    <scope>NUCLEOTIDE SEQUENCE</scope>
    <source>
        <strain evidence="3">RIFCSPLOWO2_01_FULL_AR10_48_17</strain>
    </source>
</reference>
<dbReference type="Proteomes" id="UP000675968">
    <property type="component" value="Unassembled WGS sequence"/>
</dbReference>